<reference evidence="1" key="1">
    <citation type="submission" date="2021-05" db="EMBL/GenBank/DDBJ databases">
        <authorList>
            <person name="Alioto T."/>
            <person name="Alioto T."/>
            <person name="Gomez Garrido J."/>
        </authorList>
    </citation>
    <scope>NUCLEOTIDE SEQUENCE</scope>
</reference>
<evidence type="ECO:0000313" key="1">
    <source>
        <dbReference type="EMBL" id="CAG6610832.1"/>
    </source>
</evidence>
<dbReference type="EMBL" id="HBUF01019783">
    <property type="protein sequence ID" value="CAG6610832.1"/>
    <property type="molecule type" value="Transcribed_RNA"/>
</dbReference>
<accession>A0A8D8LRT1</accession>
<name>A0A8D8LRT1_9HEMI</name>
<dbReference type="AlphaFoldDB" id="A0A8D8LRT1"/>
<organism evidence="1">
    <name type="scientific">Cacopsylla melanoneura</name>
    <dbReference type="NCBI Taxonomy" id="428564"/>
    <lineage>
        <taxon>Eukaryota</taxon>
        <taxon>Metazoa</taxon>
        <taxon>Ecdysozoa</taxon>
        <taxon>Arthropoda</taxon>
        <taxon>Hexapoda</taxon>
        <taxon>Insecta</taxon>
        <taxon>Pterygota</taxon>
        <taxon>Neoptera</taxon>
        <taxon>Paraneoptera</taxon>
        <taxon>Hemiptera</taxon>
        <taxon>Sternorrhyncha</taxon>
        <taxon>Psylloidea</taxon>
        <taxon>Psyllidae</taxon>
        <taxon>Psyllinae</taxon>
        <taxon>Cacopsylla</taxon>
    </lineage>
</organism>
<proteinExistence type="predicted"/>
<sequence length="102" mass="12244">MAKQLLGFGEKKSIFTHDRSSKCMIVWPLKKFSKFKLRSVLKANLHNYVPTLNTILCFNANQCDNKFEGMIHLRIPFRFRDITVDHKFTDTLYKVYRYRFSF</sequence>
<protein>
    <submittedName>
        <fullName evidence="1">Uncharacterized protein</fullName>
    </submittedName>
</protein>